<keyword evidence="7" id="KW-0547">Nucleotide-binding</keyword>
<dbReference type="Pfam" id="PF00176">
    <property type="entry name" value="SNF2-rel_dom"/>
    <property type="match status" value="1"/>
</dbReference>
<evidence type="ECO:0000256" key="1">
    <source>
        <dbReference type="ARBA" id="ARBA00022801"/>
    </source>
</evidence>
<evidence type="ECO:0000259" key="4">
    <source>
        <dbReference type="PROSITE" id="PS50966"/>
    </source>
</evidence>
<dbReference type="Gene3D" id="3.40.50.300">
    <property type="entry name" value="P-loop containing nucleotide triphosphate hydrolases"/>
    <property type="match status" value="1"/>
</dbReference>
<evidence type="ECO:0000259" key="5">
    <source>
        <dbReference type="PROSITE" id="PS51192"/>
    </source>
</evidence>
<keyword evidence="1" id="KW-0378">Hydrolase</keyword>
<feature type="domain" description="SWIM-type" evidence="4">
    <location>
        <begin position="56"/>
        <end position="97"/>
    </location>
</feature>
<reference evidence="7" key="1">
    <citation type="submission" date="2020-10" db="EMBL/GenBank/DDBJ databases">
        <authorList>
            <person name="Gilroy R."/>
        </authorList>
    </citation>
    <scope>NUCLEOTIDE SEQUENCE</scope>
    <source>
        <strain evidence="7">ChiSxjej2B14-8506</strain>
    </source>
</reference>
<dbReference type="PROSITE" id="PS51192">
    <property type="entry name" value="HELICASE_ATP_BIND_1"/>
    <property type="match status" value="1"/>
</dbReference>
<dbReference type="SMART" id="SM00487">
    <property type="entry name" value="DEXDc"/>
    <property type="match status" value="1"/>
</dbReference>
<evidence type="ECO:0000259" key="6">
    <source>
        <dbReference type="PROSITE" id="PS51194"/>
    </source>
</evidence>
<proteinExistence type="predicted"/>
<dbReference type="InterPro" id="IPR038718">
    <property type="entry name" value="SNF2-like_sf"/>
</dbReference>
<keyword evidence="7" id="KW-0067">ATP-binding</keyword>
<dbReference type="Proteomes" id="UP000824123">
    <property type="component" value="Unassembled WGS sequence"/>
</dbReference>
<dbReference type="InterPro" id="IPR001650">
    <property type="entry name" value="Helicase_C-like"/>
</dbReference>
<dbReference type="SMART" id="SM00490">
    <property type="entry name" value="HELICc"/>
    <property type="match status" value="1"/>
</dbReference>
<name>A0A9D1LRX6_9FIRM</name>
<dbReference type="InterPro" id="IPR000330">
    <property type="entry name" value="SNF2_N"/>
</dbReference>
<comment type="caution">
    <text evidence="7">The sequence shown here is derived from an EMBL/GenBank/DDBJ whole genome shotgun (WGS) entry which is preliminary data.</text>
</comment>
<dbReference type="PANTHER" id="PTHR10799">
    <property type="entry name" value="SNF2/RAD54 HELICASE FAMILY"/>
    <property type="match status" value="1"/>
</dbReference>
<dbReference type="InterPro" id="IPR049730">
    <property type="entry name" value="SNF2/RAD54-like_C"/>
</dbReference>
<evidence type="ECO:0000256" key="2">
    <source>
        <dbReference type="PROSITE-ProRule" id="PRU00325"/>
    </source>
</evidence>
<dbReference type="GO" id="GO:0005524">
    <property type="term" value="F:ATP binding"/>
    <property type="evidence" value="ECO:0007669"/>
    <property type="project" value="InterPro"/>
</dbReference>
<organism evidence="7 8">
    <name type="scientific">Candidatus Fimadaptatus faecigallinarum</name>
    <dbReference type="NCBI Taxonomy" id="2840814"/>
    <lineage>
        <taxon>Bacteria</taxon>
        <taxon>Bacillati</taxon>
        <taxon>Bacillota</taxon>
        <taxon>Clostridia</taxon>
        <taxon>Eubacteriales</taxon>
        <taxon>Candidatus Fimadaptatus</taxon>
    </lineage>
</organism>
<dbReference type="SUPFAM" id="SSF52540">
    <property type="entry name" value="P-loop containing nucleoside triphosphate hydrolases"/>
    <property type="match status" value="2"/>
</dbReference>
<feature type="domain" description="Helicase C-terminal" evidence="6">
    <location>
        <begin position="963"/>
        <end position="1129"/>
    </location>
</feature>
<dbReference type="GO" id="GO:0016787">
    <property type="term" value="F:hydrolase activity"/>
    <property type="evidence" value="ECO:0007669"/>
    <property type="project" value="UniProtKB-KW"/>
</dbReference>
<dbReference type="PROSITE" id="PS51194">
    <property type="entry name" value="HELICASE_CTER"/>
    <property type="match status" value="1"/>
</dbReference>
<keyword evidence="2" id="KW-0479">Metal-binding</keyword>
<feature type="compositionally biased region" description="Basic and acidic residues" evidence="3">
    <location>
        <begin position="451"/>
        <end position="462"/>
    </location>
</feature>
<dbReference type="InterPro" id="IPR014001">
    <property type="entry name" value="Helicase_ATP-bd"/>
</dbReference>
<keyword evidence="2" id="KW-0863">Zinc-finger</keyword>
<sequence>MTREQLRRLAGDEIYAAGAQFYQNQGVREVTRSQLAASGTQASSGLQFIVNDTPRRTVAVRADARAAICNCEIYQRELAQNGRRVCPHVVAAILYYLASGKADEYFSRVALEAGDSLLSSYEPVIHETQLVLEPTLHISAPALKAAHNSAGALTGQDNAALAPATISLRIGKKRSDRSGRMYAVRSMPKFLRGHMARQEVEFSKSFTYQPQWMEFTQPQLPLLRLLCEIFTTIEPAERAGYKLVADARMLPIPPLMMTRLLRILSACPFRLAIGEREYEIEEITREALPLRASLDTAGRDIELSARVEGGRPIPLDLDGEFVFLGGAVYRLAANRRQALFPLIKQLASGVSSFRFQPRQAERVISELLPQLKLAASVAIGDNLKKRIVNEKLLPRVYLDRQGAQTLSGGISARVKFRYGNIEIDPFAPAGTVAMTEARGAEEGFTEYDPDDPFREVAPERVDNQPSERPQPGELLLMRDAEGERSIIDILSGYGFKVRLGEVHLTGQDEIYEFFVDGIKELSKVCEVYCSDSFRRMTPRKLIPRGRSYISDGKLLMSLEGELGELPPQELVAILAALRDRKKYFRLHNGSMLSLDEVGADWLELADAVADAGVVRKSGVLELESYRATYLNSLLKGLSNMSTDESVDSASRLEAPTDPCPEELAATLRPYQVRGFEWLQALYKLHLGGVLADDMGLGKTLQMIALMLYATQRDGRMPSLVVAPTTLTYNWLSELNKFAPQLRALVLDGTRVKRQELIEKLQKQHDVDVLITSYPLIRRDGELLGEFKFRFCILDEAQNIKNAQSVGAEAVRQIDALSRFALTGTPMENHPGELWSIFNFVMPGYLLSNSAFMRQHGQGQNAEQLRTKLRPFLLRRLKRDVLPELPEKVEQTIVAEPTPEQLDVYKASMLRLRGHVQELLGQSEGGTSAFGRSRIEVLSAITELRQICCHPKLCLDNYEGSSGKLELLMDILPGALEAGHRVLLFSQFTSMLSIIKQRLTEAGIKWLYLDGQTPAEERIALVKQFNAGAEAGEDAADVFLISLKAGGSGLNLTGADMVIHYDPWWNPAVEDQATDRVHRIGQTRSVQVLRLITKDTVEQGVLEMSQRKRALFDQVITSGDTIPTQLTEQEILALFQL</sequence>
<dbReference type="CDD" id="cd18793">
    <property type="entry name" value="SF2_C_SNF"/>
    <property type="match status" value="1"/>
</dbReference>
<feature type="region of interest" description="Disordered" evidence="3">
    <location>
        <begin position="443"/>
        <end position="471"/>
    </location>
</feature>
<evidence type="ECO:0000313" key="8">
    <source>
        <dbReference type="Proteomes" id="UP000824123"/>
    </source>
</evidence>
<dbReference type="Gene3D" id="3.40.50.10810">
    <property type="entry name" value="Tandem AAA-ATPase domain"/>
    <property type="match status" value="1"/>
</dbReference>
<dbReference type="InterPro" id="IPR007527">
    <property type="entry name" value="Znf_SWIM"/>
</dbReference>
<dbReference type="GO" id="GO:0008270">
    <property type="term" value="F:zinc ion binding"/>
    <property type="evidence" value="ECO:0007669"/>
    <property type="project" value="UniProtKB-KW"/>
</dbReference>
<dbReference type="InterPro" id="IPR013663">
    <property type="entry name" value="Helicase_SWF/SNF/SWI_bac"/>
</dbReference>
<dbReference type="PROSITE" id="PS50966">
    <property type="entry name" value="ZF_SWIM"/>
    <property type="match status" value="1"/>
</dbReference>
<keyword evidence="2" id="KW-0862">Zinc</keyword>
<accession>A0A9D1LRX6</accession>
<reference evidence="7" key="2">
    <citation type="journal article" date="2021" name="PeerJ">
        <title>Extensive microbial diversity within the chicken gut microbiome revealed by metagenomics and culture.</title>
        <authorList>
            <person name="Gilroy R."/>
            <person name="Ravi A."/>
            <person name="Getino M."/>
            <person name="Pursley I."/>
            <person name="Horton D.L."/>
            <person name="Alikhan N.F."/>
            <person name="Baker D."/>
            <person name="Gharbi K."/>
            <person name="Hall N."/>
            <person name="Watson M."/>
            <person name="Adriaenssens E.M."/>
            <person name="Foster-Nyarko E."/>
            <person name="Jarju S."/>
            <person name="Secka A."/>
            <person name="Antonio M."/>
            <person name="Oren A."/>
            <person name="Chaudhuri R.R."/>
            <person name="La Ragione R."/>
            <person name="Hildebrand F."/>
            <person name="Pallen M.J."/>
        </authorList>
    </citation>
    <scope>NUCLEOTIDE SEQUENCE</scope>
    <source>
        <strain evidence="7">ChiSxjej2B14-8506</strain>
    </source>
</reference>
<protein>
    <submittedName>
        <fullName evidence="7">DEAD/DEAH box helicase</fullName>
    </submittedName>
</protein>
<dbReference type="GO" id="GO:0004386">
    <property type="term" value="F:helicase activity"/>
    <property type="evidence" value="ECO:0007669"/>
    <property type="project" value="UniProtKB-KW"/>
</dbReference>
<dbReference type="Pfam" id="PF08455">
    <property type="entry name" value="SNF2_assoc"/>
    <property type="match status" value="1"/>
</dbReference>
<evidence type="ECO:0000256" key="3">
    <source>
        <dbReference type="SAM" id="MobiDB-lite"/>
    </source>
</evidence>
<keyword evidence="7" id="KW-0347">Helicase</keyword>
<dbReference type="CDD" id="cd18012">
    <property type="entry name" value="DEXQc_arch_SWI2_SNF2"/>
    <property type="match status" value="1"/>
</dbReference>
<feature type="domain" description="Helicase ATP-binding" evidence="5">
    <location>
        <begin position="679"/>
        <end position="843"/>
    </location>
</feature>
<dbReference type="EMBL" id="DVNK01000038">
    <property type="protein sequence ID" value="HIU46830.1"/>
    <property type="molecule type" value="Genomic_DNA"/>
</dbReference>
<dbReference type="Pfam" id="PF00271">
    <property type="entry name" value="Helicase_C"/>
    <property type="match status" value="1"/>
</dbReference>
<gene>
    <name evidence="7" type="ORF">IAC59_06190</name>
</gene>
<evidence type="ECO:0000313" key="7">
    <source>
        <dbReference type="EMBL" id="HIU46830.1"/>
    </source>
</evidence>
<dbReference type="InterPro" id="IPR027417">
    <property type="entry name" value="P-loop_NTPase"/>
</dbReference>
<dbReference type="AlphaFoldDB" id="A0A9D1LRX6"/>